<reference evidence="2" key="1">
    <citation type="submission" date="2021-05" db="EMBL/GenBank/DDBJ databases">
        <authorList>
            <person name="Pietrasiak N."/>
            <person name="Ward R."/>
            <person name="Stajich J.E."/>
            <person name="Kurbessoian T."/>
        </authorList>
    </citation>
    <scope>NUCLEOTIDE SEQUENCE</scope>
    <source>
        <strain evidence="2">GSE-TBD4-15B</strain>
    </source>
</reference>
<reference evidence="2" key="2">
    <citation type="journal article" date="2022" name="Microbiol. Resour. Announc.">
        <title>Metagenome Sequencing to Explore Phylogenomics of Terrestrial Cyanobacteria.</title>
        <authorList>
            <person name="Ward R.D."/>
            <person name="Stajich J.E."/>
            <person name="Johansen J.R."/>
            <person name="Huntemann M."/>
            <person name="Clum A."/>
            <person name="Foster B."/>
            <person name="Foster B."/>
            <person name="Roux S."/>
            <person name="Palaniappan K."/>
            <person name="Varghese N."/>
            <person name="Mukherjee S."/>
            <person name="Reddy T.B.K."/>
            <person name="Daum C."/>
            <person name="Copeland A."/>
            <person name="Chen I.A."/>
            <person name="Ivanova N.N."/>
            <person name="Kyrpides N.C."/>
            <person name="Shapiro N."/>
            <person name="Eloe-Fadrosh E.A."/>
            <person name="Pietrasiak N."/>
        </authorList>
    </citation>
    <scope>NUCLEOTIDE SEQUENCE</scope>
    <source>
        <strain evidence="2">GSE-TBD4-15B</strain>
    </source>
</reference>
<evidence type="ECO:0000313" key="3">
    <source>
        <dbReference type="Proteomes" id="UP000707356"/>
    </source>
</evidence>
<evidence type="ECO:0000313" key="2">
    <source>
        <dbReference type="EMBL" id="MBW4467839.1"/>
    </source>
</evidence>
<gene>
    <name evidence="2" type="ORF">KME07_20625</name>
</gene>
<accession>A0A951PDY6</accession>
<dbReference type="EMBL" id="JAHHHV010000081">
    <property type="protein sequence ID" value="MBW4467839.1"/>
    <property type="molecule type" value="Genomic_DNA"/>
</dbReference>
<dbReference type="AlphaFoldDB" id="A0A951PDY6"/>
<feature type="compositionally biased region" description="Polar residues" evidence="1">
    <location>
        <begin position="16"/>
        <end position="30"/>
    </location>
</feature>
<organism evidence="2 3">
    <name type="scientific">Pegethrix bostrychoides GSE-TBD4-15B</name>
    <dbReference type="NCBI Taxonomy" id="2839662"/>
    <lineage>
        <taxon>Bacteria</taxon>
        <taxon>Bacillati</taxon>
        <taxon>Cyanobacteriota</taxon>
        <taxon>Cyanophyceae</taxon>
        <taxon>Oculatellales</taxon>
        <taxon>Oculatellaceae</taxon>
        <taxon>Pegethrix</taxon>
    </lineage>
</organism>
<evidence type="ECO:0000256" key="1">
    <source>
        <dbReference type="SAM" id="MobiDB-lite"/>
    </source>
</evidence>
<dbReference type="Proteomes" id="UP000707356">
    <property type="component" value="Unassembled WGS sequence"/>
</dbReference>
<sequence length="325" mass="36050">MNRDSEAINQFLAWLTQSPDPATPSGQPSNPFADLELSGSHWQPDRDPLDSEVEAMQAELPEFDFYVEDVSSLELGEIPAVQDRFQTIIKRRLRAEIERNPPLFPWETTLLDYEDQPAASAWAAQLQVLKLPVAMPEPLMLQIFAECRKLADSSLKQGVKLVRAVETLFPTDLTNLNYWASQVLMEPARSSATLSAAELPTSYEQANPTQQMVLSLLAAQQVLNAMTLELSADCPQIERRWLTASGELVIEATYQASRLRIQTQMPTAGRLMLKGEANRAEAVCAEAEILTVELGWLPGQSYSLKIALDDSDSLAFVIALSDDSI</sequence>
<protein>
    <recommendedName>
        <fullName evidence="4">PatU</fullName>
    </recommendedName>
</protein>
<evidence type="ECO:0008006" key="4">
    <source>
        <dbReference type="Google" id="ProtNLM"/>
    </source>
</evidence>
<feature type="region of interest" description="Disordered" evidence="1">
    <location>
        <begin position="16"/>
        <end position="48"/>
    </location>
</feature>
<proteinExistence type="predicted"/>
<name>A0A951PDY6_9CYAN</name>
<comment type="caution">
    <text evidence="2">The sequence shown here is derived from an EMBL/GenBank/DDBJ whole genome shotgun (WGS) entry which is preliminary data.</text>
</comment>